<name>A0A2D0A7Z4_9DEIO</name>
<dbReference type="Proteomes" id="UP000197208">
    <property type="component" value="Unassembled WGS sequence"/>
</dbReference>
<accession>A0A2D0A7Z4</accession>
<reference evidence="1 2" key="1">
    <citation type="submission" date="2017-05" db="EMBL/GenBank/DDBJ databases">
        <title>De novo genome assembly of Deniococcus indicus strain DR1.</title>
        <authorList>
            <person name="Chauhan D."/>
            <person name="Yennamalli R.M."/>
            <person name="Priyadarshini R."/>
        </authorList>
    </citation>
    <scope>NUCLEOTIDE SEQUENCE [LARGE SCALE GENOMIC DNA]</scope>
    <source>
        <strain evidence="1 2">DR1</strain>
    </source>
</reference>
<protein>
    <submittedName>
        <fullName evidence="1">Uncharacterized protein</fullName>
    </submittedName>
</protein>
<sequence length="74" mass="8533">MGGLTTILPIGEQMLEQTVAHRTKEQIRSQLHRDVMELFERSCIVPPYDTELQGTLWEYLTDALGIVDPLYELE</sequence>
<gene>
    <name evidence="1" type="ORF">CBQ26_09185</name>
</gene>
<organism evidence="1 2">
    <name type="scientific">Deinococcus indicus</name>
    <dbReference type="NCBI Taxonomy" id="223556"/>
    <lineage>
        <taxon>Bacteria</taxon>
        <taxon>Thermotogati</taxon>
        <taxon>Deinococcota</taxon>
        <taxon>Deinococci</taxon>
        <taxon>Deinococcales</taxon>
        <taxon>Deinococcaceae</taxon>
        <taxon>Deinococcus</taxon>
    </lineage>
</organism>
<keyword evidence="2" id="KW-1185">Reference proteome</keyword>
<proteinExistence type="predicted"/>
<dbReference type="EMBL" id="NHMK01000011">
    <property type="protein sequence ID" value="OWL96540.1"/>
    <property type="molecule type" value="Genomic_DNA"/>
</dbReference>
<comment type="caution">
    <text evidence="1">The sequence shown here is derived from an EMBL/GenBank/DDBJ whole genome shotgun (WGS) entry which is preliminary data.</text>
</comment>
<evidence type="ECO:0000313" key="1">
    <source>
        <dbReference type="EMBL" id="OWL96540.1"/>
    </source>
</evidence>
<dbReference type="AlphaFoldDB" id="A0A2D0A7Z4"/>
<evidence type="ECO:0000313" key="2">
    <source>
        <dbReference type="Proteomes" id="UP000197208"/>
    </source>
</evidence>